<proteinExistence type="predicted"/>
<evidence type="ECO:0000313" key="1">
    <source>
        <dbReference type="EMBL" id="MDQ0337459.1"/>
    </source>
</evidence>
<dbReference type="Proteomes" id="UP001232445">
    <property type="component" value="Unassembled WGS sequence"/>
</dbReference>
<sequence length="54" mass="6712">MYNPTDHEWVLKQYMDDVRYNANHAWKYKHLSKGSQNRFWSLIKIIKRLFKKSP</sequence>
<evidence type="ECO:0000313" key="2">
    <source>
        <dbReference type="Proteomes" id="UP001232445"/>
    </source>
</evidence>
<name>A0ABU0CNJ2_9BACI</name>
<dbReference type="EMBL" id="JAUSUQ010000001">
    <property type="protein sequence ID" value="MDQ0337459.1"/>
    <property type="molecule type" value="Genomic_DNA"/>
</dbReference>
<accession>A0ABU0CNJ2</accession>
<keyword evidence="2" id="KW-1185">Reference proteome</keyword>
<reference evidence="1 2" key="1">
    <citation type="submission" date="2023-07" db="EMBL/GenBank/DDBJ databases">
        <title>Genomic Encyclopedia of Type Strains, Phase IV (KMG-IV): sequencing the most valuable type-strain genomes for metagenomic binning, comparative biology and taxonomic classification.</title>
        <authorList>
            <person name="Goeker M."/>
        </authorList>
    </citation>
    <scope>NUCLEOTIDE SEQUENCE [LARGE SCALE GENOMIC DNA]</scope>
    <source>
        <strain evidence="1 2">DSM 17740</strain>
    </source>
</reference>
<protein>
    <submittedName>
        <fullName evidence="1">Uncharacterized protein</fullName>
    </submittedName>
</protein>
<gene>
    <name evidence="1" type="ORF">J2S00_000229</name>
</gene>
<organism evidence="1 2">
    <name type="scientific">Caldalkalibacillus uzonensis</name>
    <dbReference type="NCBI Taxonomy" id="353224"/>
    <lineage>
        <taxon>Bacteria</taxon>
        <taxon>Bacillati</taxon>
        <taxon>Bacillota</taxon>
        <taxon>Bacilli</taxon>
        <taxon>Bacillales</taxon>
        <taxon>Bacillaceae</taxon>
        <taxon>Caldalkalibacillus</taxon>
    </lineage>
</organism>
<comment type="caution">
    <text evidence="1">The sequence shown here is derived from an EMBL/GenBank/DDBJ whole genome shotgun (WGS) entry which is preliminary data.</text>
</comment>